<evidence type="ECO:0000259" key="15">
    <source>
        <dbReference type="Pfam" id="PF02799"/>
    </source>
</evidence>
<feature type="domain" description="Glycylpeptide N-tetradecanoyltransferase C-terminal" evidence="15">
    <location>
        <begin position="298"/>
        <end position="515"/>
    </location>
</feature>
<dbReference type="PROSITE" id="PS00975">
    <property type="entry name" value="NMT_1"/>
    <property type="match status" value="1"/>
</dbReference>
<name>A0A3N4IFX6_ASCIM</name>
<dbReference type="STRING" id="1160509.A0A3N4IFX6"/>
<evidence type="ECO:0000256" key="4">
    <source>
        <dbReference type="ARBA" id="ARBA00011245"/>
    </source>
</evidence>
<dbReference type="Pfam" id="PF02799">
    <property type="entry name" value="NMT_C"/>
    <property type="match status" value="1"/>
</dbReference>
<reference evidence="16 17" key="1">
    <citation type="journal article" date="2018" name="Nat. Ecol. Evol.">
        <title>Pezizomycetes genomes reveal the molecular basis of ectomycorrhizal truffle lifestyle.</title>
        <authorList>
            <person name="Murat C."/>
            <person name="Payen T."/>
            <person name="Noel B."/>
            <person name="Kuo A."/>
            <person name="Morin E."/>
            <person name="Chen J."/>
            <person name="Kohler A."/>
            <person name="Krizsan K."/>
            <person name="Balestrini R."/>
            <person name="Da Silva C."/>
            <person name="Montanini B."/>
            <person name="Hainaut M."/>
            <person name="Levati E."/>
            <person name="Barry K.W."/>
            <person name="Belfiori B."/>
            <person name="Cichocki N."/>
            <person name="Clum A."/>
            <person name="Dockter R.B."/>
            <person name="Fauchery L."/>
            <person name="Guy J."/>
            <person name="Iotti M."/>
            <person name="Le Tacon F."/>
            <person name="Lindquist E.A."/>
            <person name="Lipzen A."/>
            <person name="Malagnac F."/>
            <person name="Mello A."/>
            <person name="Molinier V."/>
            <person name="Miyauchi S."/>
            <person name="Poulain J."/>
            <person name="Riccioni C."/>
            <person name="Rubini A."/>
            <person name="Sitrit Y."/>
            <person name="Splivallo R."/>
            <person name="Traeger S."/>
            <person name="Wang M."/>
            <person name="Zifcakova L."/>
            <person name="Wipf D."/>
            <person name="Zambonelli A."/>
            <person name="Paolocci F."/>
            <person name="Nowrousian M."/>
            <person name="Ottonello S."/>
            <person name="Baldrian P."/>
            <person name="Spatafora J.W."/>
            <person name="Henrissat B."/>
            <person name="Nagy L.G."/>
            <person name="Aury J.M."/>
            <person name="Wincker P."/>
            <person name="Grigoriev I.V."/>
            <person name="Bonfante P."/>
            <person name="Martin F.M."/>
        </authorList>
    </citation>
    <scope>NUCLEOTIDE SEQUENCE [LARGE SCALE GENOMIC DNA]</scope>
    <source>
        <strain evidence="16 17">RN42</strain>
    </source>
</reference>
<dbReference type="InterPro" id="IPR000903">
    <property type="entry name" value="NMT"/>
</dbReference>
<evidence type="ECO:0000256" key="11">
    <source>
        <dbReference type="RuleBase" id="RU000586"/>
    </source>
</evidence>
<dbReference type="SUPFAM" id="SSF55729">
    <property type="entry name" value="Acyl-CoA N-acyltransferases (Nat)"/>
    <property type="match status" value="2"/>
</dbReference>
<keyword evidence="7" id="KW-0963">Cytoplasm</keyword>
<dbReference type="FunFam" id="3.40.630.30:FF:000056">
    <property type="entry name" value="Glycylpeptide N-tetradecanoyltransferase"/>
    <property type="match status" value="1"/>
</dbReference>
<dbReference type="EMBL" id="ML119663">
    <property type="protein sequence ID" value="RPA83588.1"/>
    <property type="molecule type" value="Genomic_DNA"/>
</dbReference>
<comment type="similarity">
    <text evidence="3 12">Belongs to the NMT family.</text>
</comment>
<feature type="compositionally biased region" description="Basic and acidic residues" evidence="13">
    <location>
        <begin position="118"/>
        <end position="134"/>
    </location>
</feature>
<evidence type="ECO:0000256" key="8">
    <source>
        <dbReference type="ARBA" id="ARBA00022679"/>
    </source>
</evidence>
<comment type="subcellular location">
    <subcellularLocation>
        <location evidence="2">Cytoplasm</location>
    </subcellularLocation>
</comment>
<sequence length="517" mass="58836">MSDESKLVADAANPEIGKRNPEVEAEPESSADKGKEKEMEKFNPEQEKARLKLAEMLYQNNEALQKEMGSLSPKELTERLKSMKIEDLMTGLATNQKNKKDMASYKFWSTQPVARFDEPDKVDTDGEIQKEHGPVPENPSPLLNGFEWVTLDLTDGQQMHEVYELLTGHYVEDSEAMFRFNYSASFLEWAVKSPGWLKNWHVGVRVVGSKKLVAFISGIPTTLKIRNHTVKTSEINFLCIHKKLRSKRLAPVLIKEITRRCNQDGVWSAIYTAGVLLPKPVSTCRYFHRSLDWLKLYEVGFSPLPIKSTKQRQISKYALPSKTATAGLREMEEKDIPEVGDLLRRYLDKFDLAPVYDDAEVSHWLLHKETGKGERVIWTYVVEDPKTHKITDFFSFYLLESAVIGNNKHKSIRAAYLFYYASETAFEEGPDARKHLKVRLNSLMNDALILAKSYKFDVFNALTLLDNTLFLEEQKFGPGDGQLHYYLFNWRTGAIAGGITSSNDIDESGSGVAVVML</sequence>
<proteinExistence type="inferred from homology"/>
<evidence type="ECO:0000256" key="6">
    <source>
        <dbReference type="ARBA" id="ARBA00022240"/>
    </source>
</evidence>
<evidence type="ECO:0000256" key="1">
    <source>
        <dbReference type="ARBA" id="ARBA00003900"/>
    </source>
</evidence>
<keyword evidence="9 11" id="KW-0012">Acyltransferase</keyword>
<dbReference type="Proteomes" id="UP000275078">
    <property type="component" value="Unassembled WGS sequence"/>
</dbReference>
<evidence type="ECO:0000256" key="7">
    <source>
        <dbReference type="ARBA" id="ARBA00022490"/>
    </source>
</evidence>
<comment type="function">
    <text evidence="1 11">Adds a myristoyl group to the N-terminal glycine residue of certain cellular proteins.</text>
</comment>
<feature type="compositionally biased region" description="Basic and acidic residues" evidence="13">
    <location>
        <begin position="30"/>
        <end position="45"/>
    </location>
</feature>
<evidence type="ECO:0000256" key="13">
    <source>
        <dbReference type="SAM" id="MobiDB-lite"/>
    </source>
</evidence>
<dbReference type="InterPro" id="IPR022678">
    <property type="entry name" value="NMT_CS"/>
</dbReference>
<evidence type="ECO:0000256" key="3">
    <source>
        <dbReference type="ARBA" id="ARBA00009469"/>
    </source>
</evidence>
<feature type="region of interest" description="Disordered" evidence="13">
    <location>
        <begin position="118"/>
        <end position="139"/>
    </location>
</feature>
<evidence type="ECO:0000256" key="5">
    <source>
        <dbReference type="ARBA" id="ARBA00012923"/>
    </source>
</evidence>
<dbReference type="OrthoDB" id="60315at2759"/>
<dbReference type="GO" id="GO:0005737">
    <property type="term" value="C:cytoplasm"/>
    <property type="evidence" value="ECO:0007669"/>
    <property type="project" value="UniProtKB-SubCell"/>
</dbReference>
<dbReference type="FunFam" id="3.40.630.30:FF:000042">
    <property type="entry name" value="Glycylpeptide N-tetradecanoyltransferase"/>
    <property type="match status" value="1"/>
</dbReference>
<dbReference type="AlphaFoldDB" id="A0A3N4IFX6"/>
<organism evidence="16 17">
    <name type="scientific">Ascobolus immersus RN42</name>
    <dbReference type="NCBI Taxonomy" id="1160509"/>
    <lineage>
        <taxon>Eukaryota</taxon>
        <taxon>Fungi</taxon>
        <taxon>Dikarya</taxon>
        <taxon>Ascomycota</taxon>
        <taxon>Pezizomycotina</taxon>
        <taxon>Pezizomycetes</taxon>
        <taxon>Pezizales</taxon>
        <taxon>Ascobolaceae</taxon>
        <taxon>Ascobolus</taxon>
    </lineage>
</organism>
<dbReference type="Pfam" id="PF01233">
    <property type="entry name" value="NMT"/>
    <property type="match status" value="1"/>
</dbReference>
<evidence type="ECO:0000313" key="17">
    <source>
        <dbReference type="Proteomes" id="UP000275078"/>
    </source>
</evidence>
<accession>A0A3N4IFX6</accession>
<evidence type="ECO:0000259" key="14">
    <source>
        <dbReference type="Pfam" id="PF01233"/>
    </source>
</evidence>
<keyword evidence="17" id="KW-1185">Reference proteome</keyword>
<dbReference type="GO" id="GO:0004379">
    <property type="term" value="F:glycylpeptide N-tetradecanoyltransferase activity"/>
    <property type="evidence" value="ECO:0007669"/>
    <property type="project" value="UniProtKB-EC"/>
</dbReference>
<dbReference type="EC" id="2.3.1.97" evidence="5 11"/>
<evidence type="ECO:0000256" key="10">
    <source>
        <dbReference type="ARBA" id="ARBA00048276"/>
    </source>
</evidence>
<feature type="region of interest" description="Disordered" evidence="13">
    <location>
        <begin position="1"/>
        <end position="45"/>
    </location>
</feature>
<dbReference type="InterPro" id="IPR022677">
    <property type="entry name" value="NMT_C"/>
</dbReference>
<evidence type="ECO:0000313" key="16">
    <source>
        <dbReference type="EMBL" id="RPA83588.1"/>
    </source>
</evidence>
<comment type="subunit">
    <text evidence="4">Monomer.</text>
</comment>
<dbReference type="InterPro" id="IPR016181">
    <property type="entry name" value="Acyl_CoA_acyltransferase"/>
</dbReference>
<protein>
    <recommendedName>
        <fullName evidence="6 11">Glycylpeptide N-tetradecanoyltransferase</fullName>
        <ecNumber evidence="5 11">2.3.1.97</ecNumber>
    </recommendedName>
</protein>
<dbReference type="PANTHER" id="PTHR11377">
    <property type="entry name" value="N-MYRISTOYL TRANSFERASE"/>
    <property type="match status" value="1"/>
</dbReference>
<dbReference type="PROSITE" id="PS00976">
    <property type="entry name" value="NMT_2"/>
    <property type="match status" value="1"/>
</dbReference>
<keyword evidence="8 11" id="KW-0808">Transferase</keyword>
<feature type="domain" description="Glycylpeptide N-tetradecanoyltransferase N-terminal" evidence="14">
    <location>
        <begin position="130"/>
        <end position="284"/>
    </location>
</feature>
<dbReference type="InterPro" id="IPR022676">
    <property type="entry name" value="NMT_N"/>
</dbReference>
<evidence type="ECO:0000256" key="9">
    <source>
        <dbReference type="ARBA" id="ARBA00023315"/>
    </source>
</evidence>
<evidence type="ECO:0000256" key="2">
    <source>
        <dbReference type="ARBA" id="ARBA00004496"/>
    </source>
</evidence>
<evidence type="ECO:0000256" key="12">
    <source>
        <dbReference type="RuleBase" id="RU004178"/>
    </source>
</evidence>
<dbReference type="Gene3D" id="3.40.630.30">
    <property type="match status" value="2"/>
</dbReference>
<dbReference type="PIRSF" id="PIRSF015892">
    <property type="entry name" value="N-myristl_transf"/>
    <property type="match status" value="1"/>
</dbReference>
<comment type="catalytic activity">
    <reaction evidence="10 11">
        <text>N-terminal glycyl-[protein] + tetradecanoyl-CoA = N-tetradecanoylglycyl-[protein] + CoA + H(+)</text>
        <dbReference type="Rhea" id="RHEA:15521"/>
        <dbReference type="Rhea" id="RHEA-COMP:12666"/>
        <dbReference type="Rhea" id="RHEA-COMP:12667"/>
        <dbReference type="ChEBI" id="CHEBI:15378"/>
        <dbReference type="ChEBI" id="CHEBI:57287"/>
        <dbReference type="ChEBI" id="CHEBI:57385"/>
        <dbReference type="ChEBI" id="CHEBI:64723"/>
        <dbReference type="ChEBI" id="CHEBI:133050"/>
        <dbReference type="EC" id="2.3.1.97"/>
    </reaction>
</comment>
<dbReference type="PANTHER" id="PTHR11377:SF5">
    <property type="entry name" value="GLYCYLPEPTIDE N-TETRADECANOYLTRANSFERASE"/>
    <property type="match status" value="1"/>
</dbReference>
<gene>
    <name evidence="16" type="ORF">BJ508DRAFT_413264</name>
</gene>